<dbReference type="InterPro" id="IPR000620">
    <property type="entry name" value="EamA_dom"/>
</dbReference>
<comment type="similarity">
    <text evidence="2">Belongs to the EamA transporter family.</text>
</comment>
<feature type="transmembrane region" description="Helical" evidence="6">
    <location>
        <begin position="246"/>
        <end position="265"/>
    </location>
</feature>
<feature type="domain" description="EamA" evidence="7">
    <location>
        <begin position="155"/>
        <end position="290"/>
    </location>
</feature>
<dbReference type="PANTHER" id="PTHR32322:SF2">
    <property type="entry name" value="EAMA DOMAIN-CONTAINING PROTEIN"/>
    <property type="match status" value="1"/>
</dbReference>
<dbReference type="STRING" id="670155.SAMN04488001_2385"/>
<evidence type="ECO:0000256" key="6">
    <source>
        <dbReference type="SAM" id="Phobius"/>
    </source>
</evidence>
<feature type="transmembrane region" description="Helical" evidence="6">
    <location>
        <begin position="188"/>
        <end position="210"/>
    </location>
</feature>
<keyword evidence="4 6" id="KW-1133">Transmembrane helix</keyword>
<feature type="domain" description="EamA" evidence="7">
    <location>
        <begin position="10"/>
        <end position="142"/>
    </location>
</feature>
<feature type="transmembrane region" description="Helical" evidence="6">
    <location>
        <begin position="35"/>
        <end position="57"/>
    </location>
</feature>
<dbReference type="EMBL" id="FNOI01000004">
    <property type="protein sequence ID" value="SDX10658.1"/>
    <property type="molecule type" value="Genomic_DNA"/>
</dbReference>
<dbReference type="Pfam" id="PF00892">
    <property type="entry name" value="EamA"/>
    <property type="match status" value="2"/>
</dbReference>
<feature type="transmembrane region" description="Helical" evidence="6">
    <location>
        <begin position="69"/>
        <end position="92"/>
    </location>
</feature>
<dbReference type="AlphaFoldDB" id="A0A1H2Z0Y1"/>
<accession>A0A1H2Z0Y1</accession>
<comment type="subcellular location">
    <subcellularLocation>
        <location evidence="1">Membrane</location>
        <topology evidence="1">Multi-pass membrane protein</topology>
    </subcellularLocation>
</comment>
<feature type="transmembrane region" description="Helical" evidence="6">
    <location>
        <begin position="130"/>
        <end position="147"/>
    </location>
</feature>
<dbReference type="InterPro" id="IPR050638">
    <property type="entry name" value="AA-Vitamin_Transporters"/>
</dbReference>
<keyword evidence="9" id="KW-1185">Reference proteome</keyword>
<dbReference type="OrthoDB" id="184388at2"/>
<dbReference type="SUPFAM" id="SSF103481">
    <property type="entry name" value="Multidrug resistance efflux transporter EmrE"/>
    <property type="match status" value="2"/>
</dbReference>
<sequence>MPPKTQIDTFGAVSLIGLALLLAFNQVVIKVTNDAFQPVFFAGVRSAGAVVCILFWMKWRGLKLALPRAVMPSALLIGVVFSVEFLMLFTALDLTTVSRASVIFYSMPLWMALAAHFFIPGDRLTPRKSLGLVVAFAGVAWAILDRSDGGEASLAGDLCALGAAIGWAATGLLVKATALKTVRPETQLFYQVAISAVVLLAVAPLFGPLIRDPQPIHYAAVLFQIVVVVTFGFIFWLWLMSVYPASGVASFSFLSPVLSVLMGWLLLGEQVGTSILGALALVAVGIVLINRAPKAQVPQNV</sequence>
<keyword evidence="5 6" id="KW-0472">Membrane</keyword>
<proteinExistence type="inferred from homology"/>
<dbReference type="RefSeq" id="WP_089947161.1">
    <property type="nucleotide sequence ID" value="NZ_FNOI01000004.1"/>
</dbReference>
<keyword evidence="3 6" id="KW-0812">Transmembrane</keyword>
<evidence type="ECO:0000256" key="5">
    <source>
        <dbReference type="ARBA" id="ARBA00023136"/>
    </source>
</evidence>
<dbReference type="InterPro" id="IPR037185">
    <property type="entry name" value="EmrE-like"/>
</dbReference>
<feature type="transmembrane region" description="Helical" evidence="6">
    <location>
        <begin position="98"/>
        <end position="118"/>
    </location>
</feature>
<dbReference type="PANTHER" id="PTHR32322">
    <property type="entry name" value="INNER MEMBRANE TRANSPORTER"/>
    <property type="match status" value="1"/>
</dbReference>
<reference evidence="9" key="1">
    <citation type="submission" date="2016-10" db="EMBL/GenBank/DDBJ databases">
        <authorList>
            <person name="Varghese N."/>
            <person name="Submissions S."/>
        </authorList>
    </citation>
    <scope>NUCLEOTIDE SEQUENCE [LARGE SCALE GENOMIC DNA]</scope>
    <source>
        <strain evidence="9">DSM 26922</strain>
    </source>
</reference>
<gene>
    <name evidence="8" type="ORF">SAMN04488001_2385</name>
</gene>
<dbReference type="GO" id="GO:0016020">
    <property type="term" value="C:membrane"/>
    <property type="evidence" value="ECO:0007669"/>
    <property type="project" value="UniProtKB-SubCell"/>
</dbReference>
<evidence type="ECO:0000313" key="8">
    <source>
        <dbReference type="EMBL" id="SDX10658.1"/>
    </source>
</evidence>
<feature type="transmembrane region" description="Helical" evidence="6">
    <location>
        <begin position="153"/>
        <end position="176"/>
    </location>
</feature>
<protein>
    <submittedName>
        <fullName evidence="8">Permease of the drug/metabolite transporter (DMT) superfamily</fullName>
    </submittedName>
</protein>
<evidence type="ECO:0000313" key="9">
    <source>
        <dbReference type="Proteomes" id="UP000199441"/>
    </source>
</evidence>
<evidence type="ECO:0000256" key="3">
    <source>
        <dbReference type="ARBA" id="ARBA00022692"/>
    </source>
</evidence>
<evidence type="ECO:0000259" key="7">
    <source>
        <dbReference type="Pfam" id="PF00892"/>
    </source>
</evidence>
<dbReference type="Proteomes" id="UP000199441">
    <property type="component" value="Unassembled WGS sequence"/>
</dbReference>
<evidence type="ECO:0000256" key="1">
    <source>
        <dbReference type="ARBA" id="ARBA00004141"/>
    </source>
</evidence>
<organism evidence="8 9">
    <name type="scientific">Litoreibacter albidus</name>
    <dbReference type="NCBI Taxonomy" id="670155"/>
    <lineage>
        <taxon>Bacteria</taxon>
        <taxon>Pseudomonadati</taxon>
        <taxon>Pseudomonadota</taxon>
        <taxon>Alphaproteobacteria</taxon>
        <taxon>Rhodobacterales</taxon>
        <taxon>Roseobacteraceae</taxon>
        <taxon>Litoreibacter</taxon>
    </lineage>
</organism>
<evidence type="ECO:0000256" key="4">
    <source>
        <dbReference type="ARBA" id="ARBA00022989"/>
    </source>
</evidence>
<feature type="transmembrane region" description="Helical" evidence="6">
    <location>
        <begin position="271"/>
        <end position="289"/>
    </location>
</feature>
<evidence type="ECO:0000256" key="2">
    <source>
        <dbReference type="ARBA" id="ARBA00007362"/>
    </source>
</evidence>
<feature type="transmembrane region" description="Helical" evidence="6">
    <location>
        <begin position="216"/>
        <end position="239"/>
    </location>
</feature>
<name>A0A1H2Z0Y1_9RHOB</name>